<evidence type="ECO:0000313" key="2">
    <source>
        <dbReference type="EMBL" id="PTX54969.1"/>
    </source>
</evidence>
<feature type="transmembrane region" description="Helical" evidence="1">
    <location>
        <begin position="45"/>
        <end position="65"/>
    </location>
</feature>
<sequence length="69" mass="7197">MLKDRGFRIGLIGSVVAAICCFTPLLVITLTSLGLGAYTIWIDPIVVPALIVFGGILVASAIRVAQARA</sequence>
<dbReference type="Proteomes" id="UP000243978">
    <property type="component" value="Unassembled WGS sequence"/>
</dbReference>
<protein>
    <submittedName>
        <fullName evidence="2">Mercuric ion transport protein</fullName>
    </submittedName>
</protein>
<name>A0A2T6BFY6_9RHOB</name>
<dbReference type="EMBL" id="QBKS01000002">
    <property type="protein sequence ID" value="PTX54969.1"/>
    <property type="molecule type" value="Genomic_DNA"/>
</dbReference>
<keyword evidence="1" id="KW-0812">Transmembrane</keyword>
<accession>A0A2T6BFY6</accession>
<evidence type="ECO:0000256" key="1">
    <source>
        <dbReference type="SAM" id="Phobius"/>
    </source>
</evidence>
<dbReference type="InterPro" id="IPR021091">
    <property type="entry name" value="Mercury_ion_transport_MerF"/>
</dbReference>
<dbReference type="NCBIfam" id="NF033565">
    <property type="entry name" value="trans_MerF"/>
    <property type="match status" value="1"/>
</dbReference>
<dbReference type="GO" id="GO:0016020">
    <property type="term" value="C:membrane"/>
    <property type="evidence" value="ECO:0007669"/>
    <property type="project" value="InterPro"/>
</dbReference>
<evidence type="ECO:0000313" key="3">
    <source>
        <dbReference type="Proteomes" id="UP000243978"/>
    </source>
</evidence>
<dbReference type="Pfam" id="PF11431">
    <property type="entry name" value="Transport_MerF"/>
    <property type="match status" value="1"/>
</dbReference>
<dbReference type="OrthoDB" id="574313at2"/>
<proteinExistence type="predicted"/>
<keyword evidence="1" id="KW-0472">Membrane</keyword>
<gene>
    <name evidence="2" type="ORF">C8N43_3798</name>
</gene>
<feature type="transmembrane region" description="Helical" evidence="1">
    <location>
        <begin position="12"/>
        <end position="39"/>
    </location>
</feature>
<reference evidence="2 3" key="1">
    <citation type="submission" date="2018-04" db="EMBL/GenBank/DDBJ databases">
        <title>Genomic Encyclopedia of Archaeal and Bacterial Type Strains, Phase II (KMG-II): from individual species to whole genera.</title>
        <authorList>
            <person name="Goeker M."/>
        </authorList>
    </citation>
    <scope>NUCLEOTIDE SEQUENCE [LARGE SCALE GENOMIC DNA]</scope>
    <source>
        <strain evidence="2 3">DSM 100977</strain>
    </source>
</reference>
<dbReference type="AlphaFoldDB" id="A0A2T6BFY6"/>
<comment type="caution">
    <text evidence="2">The sequence shown here is derived from an EMBL/GenBank/DDBJ whole genome shotgun (WGS) entry which is preliminary data.</text>
</comment>
<keyword evidence="1" id="KW-1133">Transmembrane helix</keyword>
<keyword evidence="3" id="KW-1185">Reference proteome</keyword>
<dbReference type="Gene3D" id="1.10.287.910">
    <property type="entry name" value="bacterial mercury transporter, merf"/>
    <property type="match status" value="1"/>
</dbReference>
<organism evidence="2 3">
    <name type="scientific">Litoreibacter ponti</name>
    <dbReference type="NCBI Taxonomy" id="1510457"/>
    <lineage>
        <taxon>Bacteria</taxon>
        <taxon>Pseudomonadati</taxon>
        <taxon>Pseudomonadota</taxon>
        <taxon>Alphaproteobacteria</taxon>
        <taxon>Rhodobacterales</taxon>
        <taxon>Roseobacteraceae</taxon>
        <taxon>Litoreibacter</taxon>
    </lineage>
</organism>
<dbReference type="RefSeq" id="WP_107847247.1">
    <property type="nucleotide sequence ID" value="NZ_QBKS01000002.1"/>
</dbReference>